<gene>
    <name evidence="1" type="ORF">Tsubulata_037775</name>
</gene>
<evidence type="ECO:0008006" key="3">
    <source>
        <dbReference type="Google" id="ProtNLM"/>
    </source>
</evidence>
<dbReference type="OrthoDB" id="846989at2759"/>
<organism evidence="1 2">
    <name type="scientific">Turnera subulata</name>
    <dbReference type="NCBI Taxonomy" id="218843"/>
    <lineage>
        <taxon>Eukaryota</taxon>
        <taxon>Viridiplantae</taxon>
        <taxon>Streptophyta</taxon>
        <taxon>Embryophyta</taxon>
        <taxon>Tracheophyta</taxon>
        <taxon>Spermatophyta</taxon>
        <taxon>Magnoliopsida</taxon>
        <taxon>eudicotyledons</taxon>
        <taxon>Gunneridae</taxon>
        <taxon>Pentapetalae</taxon>
        <taxon>rosids</taxon>
        <taxon>fabids</taxon>
        <taxon>Malpighiales</taxon>
        <taxon>Passifloraceae</taxon>
        <taxon>Turnera</taxon>
    </lineage>
</organism>
<evidence type="ECO:0000313" key="2">
    <source>
        <dbReference type="Proteomes" id="UP001141552"/>
    </source>
</evidence>
<dbReference type="InterPro" id="IPR011009">
    <property type="entry name" value="Kinase-like_dom_sf"/>
</dbReference>
<evidence type="ECO:0000313" key="1">
    <source>
        <dbReference type="EMBL" id="KAJ4837335.1"/>
    </source>
</evidence>
<dbReference type="EMBL" id="JAKUCV010003864">
    <property type="protein sequence ID" value="KAJ4837335.1"/>
    <property type="molecule type" value="Genomic_DNA"/>
</dbReference>
<reference evidence="1" key="1">
    <citation type="submission" date="2022-02" db="EMBL/GenBank/DDBJ databases">
        <authorList>
            <person name="Henning P.M."/>
            <person name="McCubbin A.G."/>
            <person name="Shore J.S."/>
        </authorList>
    </citation>
    <scope>NUCLEOTIDE SEQUENCE</scope>
    <source>
        <strain evidence="1">F60SS</strain>
        <tissue evidence="1">Leaves</tissue>
    </source>
</reference>
<dbReference type="PANTHER" id="PTHR48055">
    <property type="entry name" value="LEUCINE-RICH REPEAT RECEPTOR PROTEIN KINASE EMS1"/>
    <property type="match status" value="1"/>
</dbReference>
<reference evidence="1" key="2">
    <citation type="journal article" date="2023" name="Plants (Basel)">
        <title>Annotation of the Turnera subulata (Passifloraceae) Draft Genome Reveals the S-Locus Evolved after the Divergence of Turneroideae from Passifloroideae in a Stepwise Manner.</title>
        <authorList>
            <person name="Henning P.M."/>
            <person name="Roalson E.H."/>
            <person name="Mir W."/>
            <person name="McCubbin A.G."/>
            <person name="Shore J.S."/>
        </authorList>
    </citation>
    <scope>NUCLEOTIDE SEQUENCE</scope>
    <source>
        <strain evidence="1">F60SS</strain>
    </source>
</reference>
<proteinExistence type="predicted"/>
<name>A0A9Q0FVD3_9ROSI</name>
<dbReference type="Proteomes" id="UP001141552">
    <property type="component" value="Unassembled WGS sequence"/>
</dbReference>
<comment type="caution">
    <text evidence="1">The sequence shown here is derived from an EMBL/GenBank/DDBJ whole genome shotgun (WGS) entry which is preliminary data.</text>
</comment>
<dbReference type="AlphaFoldDB" id="A0A9Q0FVD3"/>
<protein>
    <recommendedName>
        <fullName evidence="3">Serine-threonine/tyrosine-protein kinase catalytic domain-containing protein</fullName>
    </recommendedName>
</protein>
<keyword evidence="2" id="KW-1185">Reference proteome</keyword>
<accession>A0A9Q0FVD3</accession>
<dbReference type="Gene3D" id="1.10.510.10">
    <property type="entry name" value="Transferase(Phosphotransferase) domain 1"/>
    <property type="match status" value="1"/>
</dbReference>
<dbReference type="GO" id="GO:0016020">
    <property type="term" value="C:membrane"/>
    <property type="evidence" value="ECO:0007669"/>
    <property type="project" value="TreeGrafter"/>
</dbReference>
<dbReference type="InterPro" id="IPR051564">
    <property type="entry name" value="LRR_receptor-like_kinase"/>
</dbReference>
<sequence length="119" mass="13723">MGGTISVEGDVYNYGIILLEMFTGRRPTDLQFKDGLDLHMFVERAMPSQVMEFIYEDALCEGGSDVYKECVLSVLRIGIKCSMTIPIERMKMKDVLYELQKIKGIYEKEKSRQGRRNAR</sequence>
<dbReference type="PANTHER" id="PTHR48055:SF57">
    <property type="entry name" value="PROTEIN KINASE DOMAIN-CONTAINING PROTEIN"/>
    <property type="match status" value="1"/>
</dbReference>
<dbReference type="SUPFAM" id="SSF56112">
    <property type="entry name" value="Protein kinase-like (PK-like)"/>
    <property type="match status" value="1"/>
</dbReference>